<proteinExistence type="predicted"/>
<keyword evidence="1" id="KW-0808">Transferase</keyword>
<organism evidence="3">
    <name type="scientific">Eubacterium limosum</name>
    <dbReference type="NCBI Taxonomy" id="1736"/>
    <lineage>
        <taxon>Bacteria</taxon>
        <taxon>Bacillati</taxon>
        <taxon>Bacillota</taxon>
        <taxon>Clostridia</taxon>
        <taxon>Eubacteriales</taxon>
        <taxon>Eubacteriaceae</taxon>
        <taxon>Eubacterium</taxon>
    </lineage>
</organism>
<dbReference type="PROSITE" id="PS51099">
    <property type="entry name" value="PTS_EIIB_TYPE_2"/>
    <property type="match status" value="1"/>
</dbReference>
<reference evidence="3" key="1">
    <citation type="submission" date="2019-11" db="EMBL/GenBank/DDBJ databases">
        <authorList>
            <person name="Feng L."/>
        </authorList>
    </citation>
    <scope>NUCLEOTIDE SEQUENCE</scope>
    <source>
        <strain evidence="3">ElimosumLFYP34</strain>
    </source>
</reference>
<sequence>MSKVNVVTVCGFGIGSSLILKMTLDSVLQKAGLSDQVEAEPHDVTSAASVGADLILVSNELKPQIENLVTCPLLVIDEFLNEGEVEEKALPIIRELLETK</sequence>
<dbReference type="AlphaFoldDB" id="A0A6N3HFC5"/>
<dbReference type="Gene3D" id="3.40.50.2300">
    <property type="match status" value="1"/>
</dbReference>
<feature type="domain" description="PTS EIIB type-2" evidence="2">
    <location>
        <begin position="4"/>
        <end position="97"/>
    </location>
</feature>
<dbReference type="CDD" id="cd05563">
    <property type="entry name" value="PTS_IIB_ascorbate"/>
    <property type="match status" value="1"/>
</dbReference>
<protein>
    <submittedName>
        <fullName evidence="3">PTS system ascorbate-specific transporter subunits IICB</fullName>
    </submittedName>
</protein>
<dbReference type="SUPFAM" id="SSF52794">
    <property type="entry name" value="PTS system IIB component-like"/>
    <property type="match status" value="1"/>
</dbReference>
<gene>
    <name evidence="3" type="ORF">ELLFYP34_01193</name>
</gene>
<dbReference type="EMBL" id="CACRTR010000023">
    <property type="protein sequence ID" value="VYU75081.1"/>
    <property type="molecule type" value="Genomic_DNA"/>
</dbReference>
<dbReference type="Pfam" id="PF02302">
    <property type="entry name" value="PTS_IIB"/>
    <property type="match status" value="1"/>
</dbReference>
<dbReference type="InterPro" id="IPR013011">
    <property type="entry name" value="PTS_EIIB_2"/>
</dbReference>
<evidence type="ECO:0000259" key="2">
    <source>
        <dbReference type="PROSITE" id="PS51099"/>
    </source>
</evidence>
<evidence type="ECO:0000256" key="1">
    <source>
        <dbReference type="ARBA" id="ARBA00022679"/>
    </source>
</evidence>
<dbReference type="GO" id="GO:0008982">
    <property type="term" value="F:protein-N(PI)-phosphohistidine-sugar phosphotransferase activity"/>
    <property type="evidence" value="ECO:0007669"/>
    <property type="project" value="InterPro"/>
</dbReference>
<dbReference type="InterPro" id="IPR003501">
    <property type="entry name" value="PTS_EIIB_2/3"/>
</dbReference>
<dbReference type="GO" id="GO:0009401">
    <property type="term" value="P:phosphoenolpyruvate-dependent sugar phosphotransferase system"/>
    <property type="evidence" value="ECO:0007669"/>
    <property type="project" value="InterPro"/>
</dbReference>
<accession>A0A6N3HFC5</accession>
<evidence type="ECO:0000313" key="3">
    <source>
        <dbReference type="EMBL" id="VYU75081.1"/>
    </source>
</evidence>
<name>A0A6N3HFC5_EUBLI</name>
<dbReference type="InterPro" id="IPR036095">
    <property type="entry name" value="PTS_EIIB-like_sf"/>
</dbReference>